<feature type="binding site" evidence="1">
    <location>
        <position position="139"/>
    </location>
    <ligand>
        <name>Zn(2+)</name>
        <dbReference type="ChEBI" id="CHEBI:29105"/>
    </ligand>
</feature>
<dbReference type="PANTHER" id="PTHR33202:SF7">
    <property type="entry name" value="FERRIC UPTAKE REGULATION PROTEIN"/>
    <property type="match status" value="1"/>
</dbReference>
<reference evidence="2 3" key="1">
    <citation type="submission" date="2016-10" db="EMBL/GenBank/DDBJ databases">
        <authorList>
            <person name="de Groot N.N."/>
        </authorList>
    </citation>
    <scope>NUCLEOTIDE SEQUENCE [LARGE SCALE GENOMIC DNA]</scope>
    <source>
        <strain evidence="2 3">DSM 25232</strain>
    </source>
</reference>
<dbReference type="AlphaFoldDB" id="A0A1H7RXI4"/>
<feature type="binding site" evidence="1">
    <location>
        <position position="102"/>
    </location>
    <ligand>
        <name>Zn(2+)</name>
        <dbReference type="ChEBI" id="CHEBI:29105"/>
    </ligand>
</feature>
<dbReference type="Gene3D" id="1.10.10.10">
    <property type="entry name" value="Winged helix-like DNA-binding domain superfamily/Winged helix DNA-binding domain"/>
    <property type="match status" value="1"/>
</dbReference>
<dbReference type="PANTHER" id="PTHR33202">
    <property type="entry name" value="ZINC UPTAKE REGULATION PROTEIN"/>
    <property type="match status" value="1"/>
</dbReference>
<name>A0A1H7RXI4_AQUAM</name>
<evidence type="ECO:0000313" key="3">
    <source>
        <dbReference type="Proteomes" id="UP000198521"/>
    </source>
</evidence>
<dbReference type="SUPFAM" id="SSF46785">
    <property type="entry name" value="Winged helix' DNA-binding domain"/>
    <property type="match status" value="1"/>
</dbReference>
<comment type="cofactor">
    <cofactor evidence="1">
        <name>Zn(2+)</name>
        <dbReference type="ChEBI" id="CHEBI:29105"/>
    </cofactor>
    <text evidence="1">Binds 1 zinc ion per subunit.</text>
</comment>
<dbReference type="InterPro" id="IPR036390">
    <property type="entry name" value="WH_DNA-bd_sf"/>
</dbReference>
<organism evidence="2 3">
    <name type="scientific">Aquimarina amphilecti</name>
    <dbReference type="NCBI Taxonomy" id="1038014"/>
    <lineage>
        <taxon>Bacteria</taxon>
        <taxon>Pseudomonadati</taxon>
        <taxon>Bacteroidota</taxon>
        <taxon>Flavobacteriia</taxon>
        <taxon>Flavobacteriales</taxon>
        <taxon>Flavobacteriaceae</taxon>
        <taxon>Aquimarina</taxon>
    </lineage>
</organism>
<feature type="binding site" evidence="1">
    <location>
        <position position="136"/>
    </location>
    <ligand>
        <name>Zn(2+)</name>
        <dbReference type="ChEBI" id="CHEBI:29105"/>
    </ligand>
</feature>
<dbReference type="GO" id="GO:0000976">
    <property type="term" value="F:transcription cis-regulatory region binding"/>
    <property type="evidence" value="ECO:0007669"/>
    <property type="project" value="TreeGrafter"/>
</dbReference>
<protein>
    <submittedName>
        <fullName evidence="2">Fur family transcriptional regulator, ferric uptake regulator</fullName>
    </submittedName>
</protein>
<dbReference type="EMBL" id="FOAB01000005">
    <property type="protein sequence ID" value="SEL64097.1"/>
    <property type="molecule type" value="Genomic_DNA"/>
</dbReference>
<dbReference type="Pfam" id="PF01475">
    <property type="entry name" value="FUR"/>
    <property type="match status" value="1"/>
</dbReference>
<dbReference type="GO" id="GO:0045892">
    <property type="term" value="P:negative regulation of DNA-templated transcription"/>
    <property type="evidence" value="ECO:0007669"/>
    <property type="project" value="TreeGrafter"/>
</dbReference>
<gene>
    <name evidence="2" type="ORF">SAMN04487910_2886</name>
</gene>
<accession>A0A1H7RXI4</accession>
<keyword evidence="1" id="KW-0862">Zinc</keyword>
<keyword evidence="3" id="KW-1185">Reference proteome</keyword>
<evidence type="ECO:0000313" key="2">
    <source>
        <dbReference type="EMBL" id="SEL64097.1"/>
    </source>
</evidence>
<dbReference type="Proteomes" id="UP000198521">
    <property type="component" value="Unassembled WGS sequence"/>
</dbReference>
<proteinExistence type="predicted"/>
<dbReference type="STRING" id="1038014.SAMN04487910_2886"/>
<keyword evidence="1" id="KW-0479">Metal-binding</keyword>
<dbReference type="InterPro" id="IPR002481">
    <property type="entry name" value="FUR"/>
</dbReference>
<dbReference type="GO" id="GO:0008270">
    <property type="term" value="F:zinc ion binding"/>
    <property type="evidence" value="ECO:0007669"/>
    <property type="project" value="TreeGrafter"/>
</dbReference>
<dbReference type="GO" id="GO:1900376">
    <property type="term" value="P:regulation of secondary metabolite biosynthetic process"/>
    <property type="evidence" value="ECO:0007669"/>
    <property type="project" value="TreeGrafter"/>
</dbReference>
<dbReference type="GO" id="GO:0003700">
    <property type="term" value="F:DNA-binding transcription factor activity"/>
    <property type="evidence" value="ECO:0007669"/>
    <property type="project" value="InterPro"/>
</dbReference>
<dbReference type="InterPro" id="IPR036388">
    <property type="entry name" value="WH-like_DNA-bd_sf"/>
</dbReference>
<evidence type="ECO:0000256" key="1">
    <source>
        <dbReference type="PIRSR" id="PIRSR602481-1"/>
    </source>
</evidence>
<feature type="binding site" evidence="1">
    <location>
        <position position="105"/>
    </location>
    <ligand>
        <name>Zn(2+)</name>
        <dbReference type="ChEBI" id="CHEBI:29105"/>
    </ligand>
</feature>
<sequence>MNFVNQILIFESNMDLKKTRNTEKQNLVKEILSKSTHTMSAEDIMGAMPIKVNKTTIYRILDRFAEKGEVHFITGKNGKAYYALCDTCGTSHKIHNHIHFECQTCKEVTCQPNTLHIPNLEGFTIQETQFLVIGICNKCK</sequence>